<protein>
    <submittedName>
        <fullName evidence="1">Uncharacterized protein</fullName>
    </submittedName>
</protein>
<dbReference type="EMBL" id="GBRH01234516">
    <property type="protein sequence ID" value="JAD63379.1"/>
    <property type="molecule type" value="Transcribed_RNA"/>
</dbReference>
<reference evidence="1" key="1">
    <citation type="submission" date="2014-09" db="EMBL/GenBank/DDBJ databases">
        <authorList>
            <person name="Magalhaes I.L.F."/>
            <person name="Oliveira U."/>
            <person name="Santos F.R."/>
            <person name="Vidigal T.H.D.A."/>
            <person name="Brescovit A.D."/>
            <person name="Santos A.J."/>
        </authorList>
    </citation>
    <scope>NUCLEOTIDE SEQUENCE</scope>
    <source>
        <tissue evidence="1">Shoot tissue taken approximately 20 cm above the soil surface</tissue>
    </source>
</reference>
<reference evidence="1" key="2">
    <citation type="journal article" date="2015" name="Data Brief">
        <title>Shoot transcriptome of the giant reed, Arundo donax.</title>
        <authorList>
            <person name="Barrero R.A."/>
            <person name="Guerrero F.D."/>
            <person name="Moolhuijzen P."/>
            <person name="Goolsby J.A."/>
            <person name="Tidwell J."/>
            <person name="Bellgard S.E."/>
            <person name="Bellgard M.I."/>
        </authorList>
    </citation>
    <scope>NUCLEOTIDE SEQUENCE</scope>
    <source>
        <tissue evidence="1">Shoot tissue taken approximately 20 cm above the soil surface</tissue>
    </source>
</reference>
<accession>A0A0A9BHB2</accession>
<name>A0A0A9BHB2_ARUDO</name>
<dbReference type="AlphaFoldDB" id="A0A0A9BHB2"/>
<organism evidence="1">
    <name type="scientific">Arundo donax</name>
    <name type="common">Giant reed</name>
    <name type="synonym">Donax arundinaceus</name>
    <dbReference type="NCBI Taxonomy" id="35708"/>
    <lineage>
        <taxon>Eukaryota</taxon>
        <taxon>Viridiplantae</taxon>
        <taxon>Streptophyta</taxon>
        <taxon>Embryophyta</taxon>
        <taxon>Tracheophyta</taxon>
        <taxon>Spermatophyta</taxon>
        <taxon>Magnoliopsida</taxon>
        <taxon>Liliopsida</taxon>
        <taxon>Poales</taxon>
        <taxon>Poaceae</taxon>
        <taxon>PACMAD clade</taxon>
        <taxon>Arundinoideae</taxon>
        <taxon>Arundineae</taxon>
        <taxon>Arundo</taxon>
    </lineage>
</organism>
<proteinExistence type="predicted"/>
<sequence length="41" mass="4612">MMPFMLPIMFGEHDNDVRAAAGILYLCKHDGTQFESISMPP</sequence>
<evidence type="ECO:0000313" key="1">
    <source>
        <dbReference type="EMBL" id="JAD63379.1"/>
    </source>
</evidence>